<dbReference type="EMBL" id="CAFBOL010000182">
    <property type="protein sequence ID" value="CAB5022166.1"/>
    <property type="molecule type" value="Genomic_DNA"/>
</dbReference>
<feature type="compositionally biased region" description="Basic and acidic residues" evidence="1">
    <location>
        <begin position="66"/>
        <end position="76"/>
    </location>
</feature>
<feature type="compositionally biased region" description="Basic and acidic residues" evidence="1">
    <location>
        <begin position="37"/>
        <end position="58"/>
    </location>
</feature>
<protein>
    <submittedName>
        <fullName evidence="2">Unannotated protein</fullName>
    </submittedName>
</protein>
<feature type="compositionally biased region" description="Basic and acidic residues" evidence="1">
    <location>
        <begin position="237"/>
        <end position="251"/>
    </location>
</feature>
<evidence type="ECO:0000313" key="2">
    <source>
        <dbReference type="EMBL" id="CAB5022166.1"/>
    </source>
</evidence>
<feature type="region of interest" description="Disordered" evidence="1">
    <location>
        <begin position="1"/>
        <end position="251"/>
    </location>
</feature>
<feature type="compositionally biased region" description="Basic and acidic residues" evidence="1">
    <location>
        <begin position="20"/>
        <end position="30"/>
    </location>
</feature>
<name>A0A6J7QZT3_9ZZZZ</name>
<feature type="compositionally biased region" description="Basic and acidic residues" evidence="1">
    <location>
        <begin position="141"/>
        <end position="165"/>
    </location>
</feature>
<proteinExistence type="predicted"/>
<accession>A0A6J7QZT3</accession>
<dbReference type="AlphaFoldDB" id="A0A6J7QZT3"/>
<feature type="compositionally biased region" description="Basic residues" evidence="1">
    <location>
        <begin position="82"/>
        <end position="92"/>
    </location>
</feature>
<gene>
    <name evidence="2" type="ORF">UFOPK3931_03428</name>
</gene>
<evidence type="ECO:0000256" key="1">
    <source>
        <dbReference type="SAM" id="MobiDB-lite"/>
    </source>
</evidence>
<sequence length="251" mass="28689">MTNEEQTGHHASSEGAQQHVEPERLGDPHEQNAQQHAEAHTELPARVQRARDQADDPRLGGPCRQPSDEQRDRAEAQQHSGGLRRRVRRQRHRDREDRSEFTHRTAGQDVAPKCRGQHTGVPKDRQQRADRCGGECDCDEADTRGDVERMQHDGHAGAEAERQHPTTDSQLHRPPLHRIRVDLETGQEDEQHQPHLGQHLDHLVEVRPTEYVRSDEDPEEDLDHHTGHAGPAFGEVGDERAECRDRHDQHE</sequence>
<feature type="compositionally biased region" description="Basic and acidic residues" evidence="1">
    <location>
        <begin position="93"/>
        <end position="103"/>
    </location>
</feature>
<feature type="compositionally biased region" description="Basic and acidic residues" evidence="1">
    <location>
        <begin position="121"/>
        <end position="134"/>
    </location>
</feature>
<reference evidence="2" key="1">
    <citation type="submission" date="2020-05" db="EMBL/GenBank/DDBJ databases">
        <authorList>
            <person name="Chiriac C."/>
            <person name="Salcher M."/>
            <person name="Ghai R."/>
            <person name="Kavagutti S V."/>
        </authorList>
    </citation>
    <scope>NUCLEOTIDE SEQUENCE</scope>
</reference>
<feature type="compositionally biased region" description="Basic and acidic residues" evidence="1">
    <location>
        <begin position="1"/>
        <end position="12"/>
    </location>
</feature>
<feature type="compositionally biased region" description="Basic and acidic residues" evidence="1">
    <location>
        <begin position="179"/>
        <end position="215"/>
    </location>
</feature>
<organism evidence="2">
    <name type="scientific">freshwater metagenome</name>
    <dbReference type="NCBI Taxonomy" id="449393"/>
    <lineage>
        <taxon>unclassified sequences</taxon>
        <taxon>metagenomes</taxon>
        <taxon>ecological metagenomes</taxon>
    </lineage>
</organism>